<keyword evidence="6" id="KW-0677">Repeat</keyword>
<evidence type="ECO:0000256" key="9">
    <source>
        <dbReference type="PROSITE-ProRule" id="PRU00708"/>
    </source>
</evidence>
<evidence type="ECO:0000256" key="10">
    <source>
        <dbReference type="SAM" id="Phobius"/>
    </source>
</evidence>
<dbReference type="InterPro" id="IPR006702">
    <property type="entry name" value="CASP_dom"/>
</dbReference>
<evidence type="ECO:0000256" key="4">
    <source>
        <dbReference type="ARBA" id="ARBA00022475"/>
    </source>
</evidence>
<protein>
    <recommendedName>
        <fullName evidence="11">Casparian strip membrane protein domain-containing protein</fullName>
    </recommendedName>
</protein>
<keyword evidence="5 10" id="KW-0812">Transmembrane</keyword>
<dbReference type="Pfam" id="PF13812">
    <property type="entry name" value="PPR_3"/>
    <property type="match status" value="1"/>
</dbReference>
<comment type="caution">
    <text evidence="12">The sequence shown here is derived from an EMBL/GenBank/DDBJ whole genome shotgun (WGS) entry which is preliminary data.</text>
</comment>
<organism evidence="12 13">
    <name type="scientific">Linum tenue</name>
    <dbReference type="NCBI Taxonomy" id="586396"/>
    <lineage>
        <taxon>Eukaryota</taxon>
        <taxon>Viridiplantae</taxon>
        <taxon>Streptophyta</taxon>
        <taxon>Embryophyta</taxon>
        <taxon>Tracheophyta</taxon>
        <taxon>Spermatophyta</taxon>
        <taxon>Magnoliopsida</taxon>
        <taxon>eudicotyledons</taxon>
        <taxon>Gunneridae</taxon>
        <taxon>Pentapetalae</taxon>
        <taxon>rosids</taxon>
        <taxon>fabids</taxon>
        <taxon>Malpighiales</taxon>
        <taxon>Linaceae</taxon>
        <taxon>Linum</taxon>
    </lineage>
</organism>
<feature type="repeat" description="PPR" evidence="9">
    <location>
        <begin position="1051"/>
        <end position="1085"/>
    </location>
</feature>
<dbReference type="GO" id="GO:0005886">
    <property type="term" value="C:plasma membrane"/>
    <property type="evidence" value="ECO:0007669"/>
    <property type="project" value="UniProtKB-SubCell"/>
</dbReference>
<feature type="repeat" description="PPR" evidence="9">
    <location>
        <begin position="353"/>
        <end position="387"/>
    </location>
</feature>
<evidence type="ECO:0000313" key="12">
    <source>
        <dbReference type="EMBL" id="CAI0454071.1"/>
    </source>
</evidence>
<feature type="repeat" description="PPR" evidence="9">
    <location>
        <begin position="1122"/>
        <end position="1156"/>
    </location>
</feature>
<proteinExistence type="inferred from homology"/>
<feature type="repeat" description="PPR" evidence="9">
    <location>
        <begin position="388"/>
        <end position="422"/>
    </location>
</feature>
<dbReference type="PANTHER" id="PTHR47938:SF11">
    <property type="entry name" value="PENTACOTRIPEPTIDE-REPEAT REGION OF PRORP DOMAIN-CONTAINING PROTEIN"/>
    <property type="match status" value="1"/>
</dbReference>
<feature type="repeat" description="PPR" evidence="9">
    <location>
        <begin position="178"/>
        <end position="212"/>
    </location>
</feature>
<gene>
    <name evidence="12" type="ORF">LITE_LOCUS31843</name>
</gene>
<dbReference type="Pfam" id="PF01535">
    <property type="entry name" value="PPR"/>
    <property type="match status" value="5"/>
</dbReference>
<feature type="transmembrane region" description="Helical" evidence="10">
    <location>
        <begin position="1443"/>
        <end position="1464"/>
    </location>
</feature>
<feature type="transmembrane region" description="Helical" evidence="10">
    <location>
        <begin position="1350"/>
        <end position="1376"/>
    </location>
</feature>
<evidence type="ECO:0000256" key="2">
    <source>
        <dbReference type="ARBA" id="ARBA00007626"/>
    </source>
</evidence>
<dbReference type="GO" id="GO:0003729">
    <property type="term" value="F:mRNA binding"/>
    <property type="evidence" value="ECO:0007669"/>
    <property type="project" value="TreeGrafter"/>
</dbReference>
<accession>A0AAV0N6P6</accession>
<evidence type="ECO:0000313" key="13">
    <source>
        <dbReference type="Proteomes" id="UP001154282"/>
    </source>
</evidence>
<evidence type="ECO:0000256" key="8">
    <source>
        <dbReference type="ARBA" id="ARBA00023136"/>
    </source>
</evidence>
<dbReference type="NCBIfam" id="TIGR00756">
    <property type="entry name" value="PPR"/>
    <property type="match status" value="5"/>
</dbReference>
<dbReference type="InterPro" id="IPR006459">
    <property type="entry name" value="CASP/CASPL"/>
</dbReference>
<feature type="domain" description="Casparian strip membrane protein" evidence="11">
    <location>
        <begin position="1303"/>
        <end position="1449"/>
    </location>
</feature>
<feature type="repeat" description="PPR" evidence="9">
    <location>
        <begin position="423"/>
        <end position="457"/>
    </location>
</feature>
<keyword evidence="7 10" id="KW-1133">Transmembrane helix</keyword>
<evidence type="ECO:0000256" key="1">
    <source>
        <dbReference type="ARBA" id="ARBA00004651"/>
    </source>
</evidence>
<comment type="similarity">
    <text evidence="3">Belongs to the Casparian strip membrane proteins (CASP) family.</text>
</comment>
<reference evidence="12" key="1">
    <citation type="submission" date="2022-08" db="EMBL/GenBank/DDBJ databases">
        <authorList>
            <person name="Gutierrez-Valencia J."/>
        </authorList>
    </citation>
    <scope>NUCLEOTIDE SEQUENCE</scope>
</reference>
<name>A0AAV0N6P6_9ROSI</name>
<dbReference type="Proteomes" id="UP001154282">
    <property type="component" value="Unassembled WGS sequence"/>
</dbReference>
<evidence type="ECO:0000256" key="6">
    <source>
        <dbReference type="ARBA" id="ARBA00022737"/>
    </source>
</evidence>
<comment type="similarity">
    <text evidence="2">Belongs to the PPR family. P subfamily.</text>
</comment>
<feature type="transmembrane region" description="Helical" evidence="10">
    <location>
        <begin position="1388"/>
        <end position="1415"/>
    </location>
</feature>
<dbReference type="InterPro" id="IPR011990">
    <property type="entry name" value="TPR-like_helical_dom_sf"/>
</dbReference>
<comment type="subcellular location">
    <subcellularLocation>
        <location evidence="1">Cell membrane</location>
        <topology evidence="1">Multi-pass membrane protein</topology>
    </subcellularLocation>
</comment>
<sequence>MLQIIRTGNPRRKPRRFSQLPLLGSAKSHFSATAPSDIDCVGIAQSVISKASSLFPNSNKGKVHNFSSGHSLKHLLWDISDTIPDVARRFRRFHSLQPAHVLQILLGFQFESRMVNVKKEKVESLWGIFNFASKQGIWFKHLPKSCEAMASLLLESGMFTEVQLLLLEVERQGVSLDGNVIYDGLIRGYVEASKPERAGLVYEKMREQGLVPSSMCYHGLLDLLVRMKRSELAFRVCLDMVELQVVLDDGLNAGLENVCRLLCADEMIKEARRLVKKAMGLGFKPSSFLVNEIARGYCSKHDYDDSLQFFAKMKCAPSVLTGNKIIWSLCHNFDAESANLFRLEMERLGFIPDDKSFGILIGQCCKERNLRDAFLHFSEMVSRGLKPGTLSYNALIGGMLKEGMWDQAGVILDEMMESGVTPGLSTFRILLAGYFKARQFEEAKKIVHKMGEIGLVAPSPVEDPLSKAFLILGFNPASVRFKRDNGSSFLKTEFLDQLGNGLYLDADIKEYRNKVKQILEDSLIPDFNVLLRKELDDGNFRDAFSIVDEMVRWGQEPTPDVFAILVKGLCGSRSHIRLCNFLIEKVPRFLNLLNEEVLNCLVQAYCKIGLAETARIIFGQMIQRSMRFDSSSFTALITALCKKGNLSGNLHECWDISQNSKWLPQLKDFSRVIEGISYQGMLMEAVELLEKLLVFHSTSRPEIYRIFLEKLSVTGLASIACLVVEELEKHGFIVDDSTYSNLVAGLYKDRKYADAYKIFNHALTRSLVLGSDGYVILIPQLCIVSVQKANLLEETELGKDLSSSFSFVRALHRRFGVRGKVEEAASLLQGILSNGLLPNPEICEILFQGYCKASNMRKAKELLGILMRKSLTLSIPSYRNWVRLMCRESRYDMALNMKDLITARETESDILVIYYNILVFYLLSAGNRYLTRSILNEMEAKSLPFNDATYNFLIHGFAKCKDVSSSIYYMSAMVSMDLQPSSSSLRSLVSCLLKQDDSSKVFDLSRQMESKGWVHGSILQNAVAEQFLVQNKFEEAENFLDRVVDKGLAPDIINYDRLIKLFCWYGRTSKAVDLLNIMLKKRNLPNPRSYDCIIQSLCKRNRVNEALDFLAELLDIDDGKPSIETWSLLVHKLCQEGRTSEAEELLHAMLAAGEIPGREMYSCVIESHRSENNLRNASEVMGMMQRSGYDPDFESHWSLISNLSTSSMVKEADNDKTSGGFLTGLLFGSGHPVRTRSNPNKINKPLKCQLVQLPSTNRVLEPNGVGWFRKPIKRPSATKMKADATVVLGEPKGYTAQKAGVTRGIAILDFILRLVGFIGTLSSAIMMATTNETLPFFTQFIRFRAEYNDLPTFTFFVVANAAVSAYFLLSLPLSIFNILRSSAKNSRIILIIIDTGMLALLTAGSSAGAAIVYLAHRGNTKANWLAICQQFNSFCERISGSLIGSYVGVTVFIVLILLSASALARR</sequence>
<evidence type="ECO:0000256" key="7">
    <source>
        <dbReference type="ARBA" id="ARBA00022989"/>
    </source>
</evidence>
<evidence type="ECO:0000256" key="3">
    <source>
        <dbReference type="ARBA" id="ARBA00007651"/>
    </source>
</evidence>
<dbReference type="PROSITE" id="PS51375">
    <property type="entry name" value="PPR"/>
    <property type="match status" value="8"/>
</dbReference>
<dbReference type="PANTHER" id="PTHR47938">
    <property type="entry name" value="RESPIRATORY COMPLEX I CHAPERONE (CIA84), PUTATIVE (AFU_ORTHOLOGUE AFUA_2G06020)-RELATED"/>
    <property type="match status" value="1"/>
</dbReference>
<feature type="repeat" description="PPR" evidence="9">
    <location>
        <begin position="594"/>
        <end position="628"/>
    </location>
</feature>
<dbReference type="EMBL" id="CAMGYJ010000008">
    <property type="protein sequence ID" value="CAI0454071.1"/>
    <property type="molecule type" value="Genomic_DNA"/>
</dbReference>
<evidence type="ECO:0000256" key="5">
    <source>
        <dbReference type="ARBA" id="ARBA00022692"/>
    </source>
</evidence>
<evidence type="ECO:0000259" key="11">
    <source>
        <dbReference type="Pfam" id="PF04535"/>
    </source>
</evidence>
<keyword evidence="4" id="KW-1003">Cell membrane</keyword>
<dbReference type="SUPFAM" id="SSF48452">
    <property type="entry name" value="TPR-like"/>
    <property type="match status" value="1"/>
</dbReference>
<keyword evidence="13" id="KW-1185">Reference proteome</keyword>
<dbReference type="Gene3D" id="1.25.40.10">
    <property type="entry name" value="Tetratricopeptide repeat domain"/>
    <property type="match status" value="9"/>
</dbReference>
<dbReference type="InterPro" id="IPR002885">
    <property type="entry name" value="PPR_rpt"/>
</dbReference>
<dbReference type="NCBIfam" id="TIGR01569">
    <property type="entry name" value="A_tha_TIGR01569"/>
    <property type="match status" value="1"/>
</dbReference>
<dbReference type="Pfam" id="PF04535">
    <property type="entry name" value="CASP_dom"/>
    <property type="match status" value="1"/>
</dbReference>
<keyword evidence="8 10" id="KW-0472">Membrane</keyword>
<dbReference type="Pfam" id="PF13041">
    <property type="entry name" value="PPR_2"/>
    <property type="match status" value="2"/>
</dbReference>
<feature type="repeat" description="PPR" evidence="9">
    <location>
        <begin position="946"/>
        <end position="980"/>
    </location>
</feature>